<dbReference type="AlphaFoldDB" id="A0A8I3WB53"/>
<sequence length="86" mass="9835">MVGTALKFSFFSFFLFFFLRQSLALVAQAGVQWRNLGSLQPPPPGFKQFSCLSLLSSWDYKHDPPRLVNFCIFSRDGVLPCWPGWS</sequence>
<protein>
    <recommendedName>
        <fullName evidence="4">Secreted protein</fullName>
    </recommendedName>
</protein>
<keyword evidence="1" id="KW-0732">Signal</keyword>
<reference evidence="2" key="2">
    <citation type="submission" date="2025-08" db="UniProtKB">
        <authorList>
            <consortium name="Ensembl"/>
        </authorList>
    </citation>
    <scope>IDENTIFICATION</scope>
</reference>
<keyword evidence="3" id="KW-1185">Reference proteome</keyword>
<evidence type="ECO:0000313" key="3">
    <source>
        <dbReference type="Proteomes" id="UP000008225"/>
    </source>
</evidence>
<accession>A0A8I3WB53</accession>
<name>A0A8I3WB53_CALJA</name>
<dbReference type="PANTHER" id="PTHR46254">
    <property type="entry name" value="PROTEIN GVQW1-RELATED"/>
    <property type="match status" value="1"/>
</dbReference>
<evidence type="ECO:0000256" key="1">
    <source>
        <dbReference type="SAM" id="SignalP"/>
    </source>
</evidence>
<evidence type="ECO:0008006" key="4">
    <source>
        <dbReference type="Google" id="ProtNLM"/>
    </source>
</evidence>
<reference evidence="2" key="3">
    <citation type="submission" date="2025-09" db="UniProtKB">
        <authorList>
            <consortium name="Ensembl"/>
        </authorList>
    </citation>
    <scope>IDENTIFICATION</scope>
</reference>
<dbReference type="GeneTree" id="ENSGT00940000161627"/>
<proteinExistence type="predicted"/>
<feature type="chain" id="PRO_5035242809" description="Secreted protein" evidence="1">
    <location>
        <begin position="25"/>
        <end position="86"/>
    </location>
</feature>
<organism evidence="2 3">
    <name type="scientific">Callithrix jacchus</name>
    <name type="common">White-tufted-ear marmoset</name>
    <name type="synonym">Simia Jacchus</name>
    <dbReference type="NCBI Taxonomy" id="9483"/>
    <lineage>
        <taxon>Eukaryota</taxon>
        <taxon>Metazoa</taxon>
        <taxon>Chordata</taxon>
        <taxon>Craniata</taxon>
        <taxon>Vertebrata</taxon>
        <taxon>Euteleostomi</taxon>
        <taxon>Mammalia</taxon>
        <taxon>Eutheria</taxon>
        <taxon>Euarchontoglires</taxon>
        <taxon>Primates</taxon>
        <taxon>Haplorrhini</taxon>
        <taxon>Platyrrhini</taxon>
        <taxon>Cebidae</taxon>
        <taxon>Callitrichinae</taxon>
        <taxon>Callithrix</taxon>
        <taxon>Callithrix</taxon>
    </lineage>
</organism>
<evidence type="ECO:0000313" key="2">
    <source>
        <dbReference type="Ensembl" id="ENSCJAP00000080223.1"/>
    </source>
</evidence>
<dbReference type="Proteomes" id="UP000008225">
    <property type="component" value="Chromosome 5"/>
</dbReference>
<dbReference type="Ensembl" id="ENSCJAT00000131020.1">
    <property type="protein sequence ID" value="ENSCJAP00000080223.1"/>
    <property type="gene ID" value="ENSCJAG00000083020.1"/>
</dbReference>
<reference evidence="2 3" key="1">
    <citation type="submission" date="2009-03" db="EMBL/GenBank/DDBJ databases">
        <authorList>
            <person name="Warren W."/>
            <person name="Ye L."/>
            <person name="Minx P."/>
            <person name="Worley K."/>
            <person name="Gibbs R."/>
            <person name="Wilson R.K."/>
        </authorList>
    </citation>
    <scope>NUCLEOTIDE SEQUENCE [LARGE SCALE GENOMIC DNA]</scope>
</reference>
<feature type="signal peptide" evidence="1">
    <location>
        <begin position="1"/>
        <end position="24"/>
    </location>
</feature>